<dbReference type="InterPro" id="IPR012341">
    <property type="entry name" value="6hp_glycosidase-like_sf"/>
</dbReference>
<evidence type="ECO:0000313" key="4">
    <source>
        <dbReference type="EMBL" id="MBP1988474.1"/>
    </source>
</evidence>
<dbReference type="RefSeq" id="WP_209968403.1">
    <property type="nucleotide sequence ID" value="NZ_JAGGLB010000001.1"/>
</dbReference>
<dbReference type="SUPFAM" id="SSF48208">
    <property type="entry name" value="Six-hairpin glycosidases"/>
    <property type="match status" value="1"/>
</dbReference>
<keyword evidence="5" id="KW-1185">Reference proteome</keyword>
<dbReference type="Gene3D" id="1.50.10.10">
    <property type="match status" value="1"/>
</dbReference>
<dbReference type="Gene3D" id="2.60.420.10">
    <property type="entry name" value="Maltose phosphorylase, domain 3"/>
    <property type="match status" value="1"/>
</dbReference>
<evidence type="ECO:0000259" key="3">
    <source>
        <dbReference type="Pfam" id="PF21209"/>
    </source>
</evidence>
<evidence type="ECO:0008006" key="6">
    <source>
        <dbReference type="Google" id="ProtNLM"/>
    </source>
</evidence>
<dbReference type="PANTHER" id="PTHR34987">
    <property type="entry name" value="C, PUTATIVE (AFU_ORTHOLOGUE AFUA_3G02880)-RELATED"/>
    <property type="match status" value="1"/>
</dbReference>
<accession>A0ABS4ILS2</accession>
<evidence type="ECO:0000259" key="2">
    <source>
        <dbReference type="Pfam" id="PF17390"/>
    </source>
</evidence>
<dbReference type="Pfam" id="PF17389">
    <property type="entry name" value="Bac_rhamnosid6H"/>
    <property type="match status" value="1"/>
</dbReference>
<dbReference type="EMBL" id="JAGGLB010000001">
    <property type="protein sequence ID" value="MBP1988474.1"/>
    <property type="molecule type" value="Genomic_DNA"/>
</dbReference>
<reference evidence="4 5" key="1">
    <citation type="submission" date="2021-03" db="EMBL/GenBank/DDBJ databases">
        <title>Genomic Encyclopedia of Type Strains, Phase IV (KMG-IV): sequencing the most valuable type-strain genomes for metagenomic binning, comparative biology and taxonomic classification.</title>
        <authorList>
            <person name="Goeker M."/>
        </authorList>
    </citation>
    <scope>NUCLEOTIDE SEQUENCE [LARGE SCALE GENOMIC DNA]</scope>
    <source>
        <strain evidence="4 5">DSM 26048</strain>
    </source>
</reference>
<feature type="domain" description="Alpha-L-rhamnosidase C-terminal" evidence="2">
    <location>
        <begin position="601"/>
        <end position="637"/>
    </location>
</feature>
<dbReference type="InterPro" id="IPR035398">
    <property type="entry name" value="Bac_rhamnosid_C"/>
</dbReference>
<dbReference type="PANTHER" id="PTHR34987:SF6">
    <property type="entry name" value="ALPHA-L-RHAMNOSIDASE SIX-HAIRPIN GLYCOSIDASE DOMAIN-CONTAINING PROTEIN"/>
    <property type="match status" value="1"/>
</dbReference>
<dbReference type="InterPro" id="IPR048932">
    <property type="entry name" value="Rhamnosid-like_N_bacteroidetes"/>
</dbReference>
<sequence length="711" mass="82325">MDKNHNQATWIWYPDDYEIWLHQKVSVLRQFRGYICPPSWRLDSAYTSVKFRKTFDFAQPELLTLSVQGTYVLHMDGSMTPVPYERRPVTSLLIPAGKHELTVTVYNDQTIPAVYATGGANSCTDNTWEVSAYNGKWVRAASWNFHDICCPPSGFPFSYETVRPTSISTVNGAIIVDFGRETFGYIKFLGAAGKGTIRLYYGESLQEAMAGELAETFDELAIESDTPLDYTTSVTRAFRYIQLRADEGISWRELIHEYEYVPLEKHGSFSCSDERINQIWDVSAHTLHMNMREFIFDGMKRDRWVWSGDANLGFLINNYVFFEQDVTKRTLVALRGKEPVEIHMNTIMDYTFYWFISLSEYYLYTGDIAFIEANYAKMLSLMNFCLKRCNDDGMMEGYPDDWVFVDWAPMERRGELCFEQLLFCRSMETMAGFAKELGDKEDEERFVKLAEKLRQTIFSLFWDEEQGGLIHGRLDGELNQQMLKYPSMFAMRFGYLDLAQQEMVRQHVLLNEGIQKISTPFMRFFELEALCQIGEQERVLQEIRDYWGGMLDLGATTFWEEYDPSLPDELQYDMYGDKFRKSLCHAWGAAPIYLTGKYVLGVKPLKPGYKHYQVEPHLCGLDWIKGAVPTPDGEIVVYMDKSRINVTTSSSGTGVLSFTSEWPPEANEGELKRVSEFGYELILSRLNFQYEIIFRPLIQQSIRNSTTSEML</sequence>
<evidence type="ECO:0000313" key="5">
    <source>
        <dbReference type="Proteomes" id="UP001519287"/>
    </source>
</evidence>
<evidence type="ECO:0000259" key="1">
    <source>
        <dbReference type="Pfam" id="PF17389"/>
    </source>
</evidence>
<organism evidence="4 5">
    <name type="scientific">Paenibacillus eucommiae</name>
    <dbReference type="NCBI Taxonomy" id="1355755"/>
    <lineage>
        <taxon>Bacteria</taxon>
        <taxon>Bacillati</taxon>
        <taxon>Bacillota</taxon>
        <taxon>Bacilli</taxon>
        <taxon>Bacillales</taxon>
        <taxon>Paenibacillaceae</taxon>
        <taxon>Paenibacillus</taxon>
    </lineage>
</organism>
<dbReference type="InterPro" id="IPR035396">
    <property type="entry name" value="Bac_rhamnosid6H"/>
</dbReference>
<gene>
    <name evidence="4" type="ORF">J2Z66_000069</name>
</gene>
<dbReference type="Pfam" id="PF21209">
    <property type="entry name" value="Bac_rhamnosid-like_N"/>
    <property type="match status" value="1"/>
</dbReference>
<feature type="domain" description="Alpha-L-rhamnosidase six-hairpin glycosidase" evidence="1">
    <location>
        <begin position="265"/>
        <end position="598"/>
    </location>
</feature>
<feature type="domain" description="Alpha-rhamnosidase-like N-terminal" evidence="3">
    <location>
        <begin position="49"/>
        <end position="242"/>
    </location>
</feature>
<dbReference type="Pfam" id="PF17390">
    <property type="entry name" value="Bac_rhamnosid_C"/>
    <property type="match status" value="1"/>
</dbReference>
<dbReference type="InterPro" id="IPR008928">
    <property type="entry name" value="6-hairpin_glycosidase_sf"/>
</dbReference>
<dbReference type="Gene3D" id="2.60.120.260">
    <property type="entry name" value="Galactose-binding domain-like"/>
    <property type="match status" value="2"/>
</dbReference>
<proteinExistence type="predicted"/>
<dbReference type="Proteomes" id="UP001519287">
    <property type="component" value="Unassembled WGS sequence"/>
</dbReference>
<comment type="caution">
    <text evidence="4">The sequence shown here is derived from an EMBL/GenBank/DDBJ whole genome shotgun (WGS) entry which is preliminary data.</text>
</comment>
<protein>
    <recommendedName>
        <fullName evidence="6">Alpha-L-rhamnosidase</fullName>
    </recommendedName>
</protein>
<name>A0ABS4ILS2_9BACL</name>